<evidence type="ECO:0000259" key="1">
    <source>
        <dbReference type="Pfam" id="PF13460"/>
    </source>
</evidence>
<dbReference type="GO" id="GO:0016646">
    <property type="term" value="F:oxidoreductase activity, acting on the CH-NH group of donors, NAD or NADP as acceptor"/>
    <property type="evidence" value="ECO:0007669"/>
    <property type="project" value="TreeGrafter"/>
</dbReference>
<dbReference type="SUPFAM" id="SSF51735">
    <property type="entry name" value="NAD(P)-binding Rossmann-fold domains"/>
    <property type="match status" value="1"/>
</dbReference>
<reference evidence="3" key="1">
    <citation type="submission" date="2019-09" db="EMBL/GenBank/DDBJ databases">
        <title>Antimicrobial potential of Antarctic Bacteria.</title>
        <authorList>
            <person name="Benaud N."/>
            <person name="Edwards R.J."/>
            <person name="Ferrari B.C."/>
        </authorList>
    </citation>
    <scope>NUCLEOTIDE SEQUENCE [LARGE SCALE GENOMIC DNA]</scope>
    <source>
        <strain evidence="3">SPB151</strain>
    </source>
</reference>
<reference evidence="2 3" key="2">
    <citation type="journal article" date="2020" name="Microbiol. Resour. Announc.">
        <title>Antarctic desert soil bacteria exhibit high novel natural product potential, evaluated through long-read genome sequencing and comparative genomics.</title>
        <authorList>
            <person name="Benaud N."/>
            <person name="Edwards R.J."/>
            <person name="Amos T.G."/>
            <person name="D'Agostino P.M."/>
            <person name="Gutierrez-Chavez C."/>
            <person name="Montgomery K."/>
            <person name="Nicetic I."/>
            <person name="Ferrari B.C."/>
        </authorList>
    </citation>
    <scope>NUCLEOTIDE SEQUENCE [LARGE SCALE GENOMIC DNA]</scope>
    <source>
        <strain evidence="2 3">SPB151</strain>
    </source>
</reference>
<sequence length="206" mass="21546">MSKVLVFGAGGRAGRAAVAEARARGHEVTAVVRDPSRYADLPGLVVGDVTSAEDVERLSKGQDAVVAAVYDGASADPAAFFTATAESLVDGLTKAGVPRLVWIGLASILPTESGALLMDTPSYPQEYRAFYLAHAAAAEVFEASSLDWLSIAPAGDFNHPDPTRTGGYRVIPADATNLISYADVAIALLDEIDKPRHHRTKLGVGS</sequence>
<name>A0A7G6X202_9ACTN</name>
<accession>A0A7G6X202</accession>
<organism evidence="2 3">
    <name type="scientific">Kribbella qitaiheensis</name>
    <dbReference type="NCBI Taxonomy" id="1544730"/>
    <lineage>
        <taxon>Bacteria</taxon>
        <taxon>Bacillati</taxon>
        <taxon>Actinomycetota</taxon>
        <taxon>Actinomycetes</taxon>
        <taxon>Propionibacteriales</taxon>
        <taxon>Kribbellaceae</taxon>
        <taxon>Kribbella</taxon>
    </lineage>
</organism>
<keyword evidence="3" id="KW-1185">Reference proteome</keyword>
<dbReference type="Gene3D" id="3.40.50.720">
    <property type="entry name" value="NAD(P)-binding Rossmann-like Domain"/>
    <property type="match status" value="1"/>
</dbReference>
<gene>
    <name evidence="2" type="ORF">F1D05_23075</name>
</gene>
<dbReference type="InterPro" id="IPR036291">
    <property type="entry name" value="NAD(P)-bd_dom_sf"/>
</dbReference>
<dbReference type="InterPro" id="IPR051606">
    <property type="entry name" value="Polyketide_Oxido-like"/>
</dbReference>
<dbReference type="KEGG" id="kqi:F1D05_23075"/>
<dbReference type="Proteomes" id="UP000515563">
    <property type="component" value="Chromosome"/>
</dbReference>
<dbReference type="RefSeq" id="WP_185442370.1">
    <property type="nucleotide sequence ID" value="NZ_CP043661.1"/>
</dbReference>
<dbReference type="PANTHER" id="PTHR43355">
    <property type="entry name" value="FLAVIN REDUCTASE (NADPH)"/>
    <property type="match status" value="1"/>
</dbReference>
<dbReference type="PANTHER" id="PTHR43355:SF2">
    <property type="entry name" value="FLAVIN REDUCTASE (NADPH)"/>
    <property type="match status" value="1"/>
</dbReference>
<dbReference type="AlphaFoldDB" id="A0A7G6X202"/>
<protein>
    <submittedName>
        <fullName evidence="2">NAD(P)H-binding protein</fullName>
    </submittedName>
</protein>
<feature type="domain" description="NAD(P)-binding" evidence="1">
    <location>
        <begin position="8"/>
        <end position="195"/>
    </location>
</feature>
<evidence type="ECO:0000313" key="3">
    <source>
        <dbReference type="Proteomes" id="UP000515563"/>
    </source>
</evidence>
<dbReference type="Pfam" id="PF13460">
    <property type="entry name" value="NAD_binding_10"/>
    <property type="match status" value="1"/>
</dbReference>
<dbReference type="InterPro" id="IPR016040">
    <property type="entry name" value="NAD(P)-bd_dom"/>
</dbReference>
<evidence type="ECO:0000313" key="2">
    <source>
        <dbReference type="EMBL" id="QNE20267.1"/>
    </source>
</evidence>
<dbReference type="EMBL" id="CP043661">
    <property type="protein sequence ID" value="QNE20267.1"/>
    <property type="molecule type" value="Genomic_DNA"/>
</dbReference>
<proteinExistence type="predicted"/>